<reference evidence="1" key="1">
    <citation type="submission" date="2020-11" db="EMBL/GenBank/DDBJ databases">
        <authorList>
            <person name="Konstantinou D."/>
            <person name="Gkelis S."/>
            <person name="Popin R."/>
            <person name="Fewer D."/>
            <person name="Sivonen K."/>
        </authorList>
    </citation>
    <scope>NUCLEOTIDE SEQUENCE</scope>
    <source>
        <strain evidence="1">TAU-MAC 1115</strain>
    </source>
</reference>
<dbReference type="AlphaFoldDB" id="A0A947DAN3"/>
<reference evidence="1" key="2">
    <citation type="journal article" date="2021" name="Mar. Drugs">
        <title>Genome Reduction and Secondary Metabolism of the Marine Sponge-Associated Cyanobacterium Leptothoe.</title>
        <authorList>
            <person name="Konstantinou D."/>
            <person name="Popin R.V."/>
            <person name="Fewer D.P."/>
            <person name="Sivonen K."/>
            <person name="Gkelis S."/>
        </authorList>
    </citation>
    <scope>NUCLEOTIDE SEQUENCE</scope>
    <source>
        <strain evidence="1">TAU-MAC 1115</strain>
    </source>
</reference>
<dbReference type="Proteomes" id="UP000717364">
    <property type="component" value="Unassembled WGS sequence"/>
</dbReference>
<organism evidence="1 2">
    <name type="scientific">Leptothoe spongobia TAU-MAC 1115</name>
    <dbReference type="NCBI Taxonomy" id="1967444"/>
    <lineage>
        <taxon>Bacteria</taxon>
        <taxon>Bacillati</taxon>
        <taxon>Cyanobacteriota</taxon>
        <taxon>Cyanophyceae</taxon>
        <taxon>Nodosilineales</taxon>
        <taxon>Cymatolegaceae</taxon>
        <taxon>Leptothoe</taxon>
        <taxon>Leptothoe spongobia</taxon>
    </lineage>
</organism>
<proteinExistence type="predicted"/>
<accession>A0A947DAN3</accession>
<dbReference type="EMBL" id="JADOES010000001">
    <property type="protein sequence ID" value="MBT9313942.1"/>
    <property type="molecule type" value="Genomic_DNA"/>
</dbReference>
<name>A0A947DAN3_9CYAN</name>
<evidence type="ECO:0000313" key="2">
    <source>
        <dbReference type="Proteomes" id="UP000717364"/>
    </source>
</evidence>
<comment type="caution">
    <text evidence="1">The sequence shown here is derived from an EMBL/GenBank/DDBJ whole genome shotgun (WGS) entry which is preliminary data.</text>
</comment>
<keyword evidence="2" id="KW-1185">Reference proteome</keyword>
<sequence>MQPIWSSIRTNDDGWLEFVISQYGIEQWRQRLIQQSLPTLEVTSEHKLPLPISVENLWKLQSGYELCCRWQNLHHQMGLWETHDQIASMEANNVFSTGFQVPSPHLHTLIHGLLDICDRWDEAKPPQLLQQANQLIQALEQCTAITRPASPAAKEINHWLAPTQIVLKQLLHERLSYHMAAHF</sequence>
<evidence type="ECO:0000313" key="1">
    <source>
        <dbReference type="EMBL" id="MBT9313942.1"/>
    </source>
</evidence>
<protein>
    <submittedName>
        <fullName evidence="1">Uncharacterized protein</fullName>
    </submittedName>
</protein>
<gene>
    <name evidence="1" type="ORF">IXB50_00700</name>
</gene>